<reference evidence="2" key="1">
    <citation type="journal article" date="2010" name="Environ. Microbiol.">
        <title>The genome of Syntrophomonas wolfei: new insights into syntrophic metabolism and biohydrogen production.</title>
        <authorList>
            <person name="Sieber J.R."/>
            <person name="Sims D.R."/>
            <person name="Han C."/>
            <person name="Kim E."/>
            <person name="Lykidis A."/>
            <person name="Lapidus A.L."/>
            <person name="McDonnald E."/>
            <person name="Rohlin L."/>
            <person name="Culley D.E."/>
            <person name="Gunsalus R."/>
            <person name="McInerney M.J."/>
        </authorList>
    </citation>
    <scope>NUCLEOTIDE SEQUENCE [LARGE SCALE GENOMIC DNA]</scope>
    <source>
        <strain evidence="2">DSM 2245B / Goettingen</strain>
    </source>
</reference>
<sequence>MGNKECSLFITYPIAQKAISTHYREIAGEDLHKILLANVELFRYLNSRYIKDEKLNEEVFNMAKTLYDPLVEKKGEKNGVKKGEKRSKLEVARNALVEGIEPHIIVKITGLPMETIQELQAKQENKS</sequence>
<gene>
    <name evidence="1" type="ordered locus">Swol_0215</name>
</gene>
<keyword evidence="2" id="KW-1185">Reference proteome</keyword>
<organism evidence="1 2">
    <name type="scientific">Syntrophomonas wolfei subsp. wolfei (strain DSM 2245B / Goettingen)</name>
    <dbReference type="NCBI Taxonomy" id="335541"/>
    <lineage>
        <taxon>Bacteria</taxon>
        <taxon>Bacillati</taxon>
        <taxon>Bacillota</taxon>
        <taxon>Clostridia</taxon>
        <taxon>Eubacteriales</taxon>
        <taxon>Syntrophomonadaceae</taxon>
        <taxon>Syntrophomonas</taxon>
    </lineage>
</organism>
<dbReference type="KEGG" id="swo:Swol_0215"/>
<dbReference type="Proteomes" id="UP000001968">
    <property type="component" value="Chromosome"/>
</dbReference>
<protein>
    <submittedName>
        <fullName evidence="1">Uncharacterized protein</fullName>
    </submittedName>
</protein>
<dbReference type="eggNOG" id="COG5464">
    <property type="taxonomic scope" value="Bacteria"/>
</dbReference>
<dbReference type="HOGENOM" id="CLU_1969449_0_0_9"/>
<accession>Q0B0D7</accession>
<dbReference type="AlphaFoldDB" id="Q0B0D7"/>
<dbReference type="EMBL" id="CP000448">
    <property type="protein sequence ID" value="ABI67567.1"/>
    <property type="molecule type" value="Genomic_DNA"/>
</dbReference>
<evidence type="ECO:0000313" key="1">
    <source>
        <dbReference type="EMBL" id="ABI67567.1"/>
    </source>
</evidence>
<dbReference type="STRING" id="335541.Swol_0215"/>
<proteinExistence type="predicted"/>
<evidence type="ECO:0000313" key="2">
    <source>
        <dbReference type="Proteomes" id="UP000001968"/>
    </source>
</evidence>
<name>Q0B0D7_SYNWW</name>